<dbReference type="PANTHER" id="PTHR35748:SF1">
    <property type="entry name" value="OS05G0358400 PROTEIN"/>
    <property type="match status" value="1"/>
</dbReference>
<dbReference type="SMART" id="SM00255">
    <property type="entry name" value="TIR"/>
    <property type="match status" value="1"/>
</dbReference>
<evidence type="ECO:0000256" key="1">
    <source>
        <dbReference type="ARBA" id="ARBA00023027"/>
    </source>
</evidence>
<dbReference type="SUPFAM" id="SSF52200">
    <property type="entry name" value="Toll/Interleukin receptor TIR domain"/>
    <property type="match status" value="1"/>
</dbReference>
<dbReference type="PANTHER" id="PTHR35748">
    <property type="entry name" value="OS05G0358400 PROTEIN"/>
    <property type="match status" value="1"/>
</dbReference>
<accession>A0AA86SSK7</accession>
<dbReference type="InterPro" id="IPR032675">
    <property type="entry name" value="LRR_dom_sf"/>
</dbReference>
<evidence type="ECO:0000313" key="5">
    <source>
        <dbReference type="Proteomes" id="UP001189624"/>
    </source>
</evidence>
<feature type="region of interest" description="Disordered" evidence="2">
    <location>
        <begin position="1"/>
        <end position="37"/>
    </location>
</feature>
<dbReference type="Proteomes" id="UP001189624">
    <property type="component" value="Chromosome 6"/>
</dbReference>
<evidence type="ECO:0000259" key="3">
    <source>
        <dbReference type="PROSITE" id="PS50104"/>
    </source>
</evidence>
<dbReference type="GO" id="GO:0007165">
    <property type="term" value="P:signal transduction"/>
    <property type="evidence" value="ECO:0007669"/>
    <property type="project" value="InterPro"/>
</dbReference>
<evidence type="ECO:0000256" key="2">
    <source>
        <dbReference type="SAM" id="MobiDB-lite"/>
    </source>
</evidence>
<dbReference type="Gene3D" id="3.80.10.10">
    <property type="entry name" value="Ribonuclease Inhibitor"/>
    <property type="match status" value="1"/>
</dbReference>
<organism evidence="4 5">
    <name type="scientific">Sphenostylis stenocarpa</name>
    <dbReference type="NCBI Taxonomy" id="92480"/>
    <lineage>
        <taxon>Eukaryota</taxon>
        <taxon>Viridiplantae</taxon>
        <taxon>Streptophyta</taxon>
        <taxon>Embryophyta</taxon>
        <taxon>Tracheophyta</taxon>
        <taxon>Spermatophyta</taxon>
        <taxon>Magnoliopsida</taxon>
        <taxon>eudicotyledons</taxon>
        <taxon>Gunneridae</taxon>
        <taxon>Pentapetalae</taxon>
        <taxon>rosids</taxon>
        <taxon>fabids</taxon>
        <taxon>Fabales</taxon>
        <taxon>Fabaceae</taxon>
        <taxon>Papilionoideae</taxon>
        <taxon>50 kb inversion clade</taxon>
        <taxon>NPAAA clade</taxon>
        <taxon>indigoferoid/millettioid clade</taxon>
        <taxon>Phaseoleae</taxon>
        <taxon>Sphenostylis</taxon>
    </lineage>
</organism>
<feature type="compositionally biased region" description="Basic and acidic residues" evidence="2">
    <location>
        <begin position="20"/>
        <end position="33"/>
    </location>
</feature>
<dbReference type="Pfam" id="PF01582">
    <property type="entry name" value="TIR"/>
    <property type="match status" value="1"/>
</dbReference>
<name>A0AA86SSK7_9FABA</name>
<dbReference type="InterPro" id="IPR035897">
    <property type="entry name" value="Toll_tir_struct_dom_sf"/>
</dbReference>
<protein>
    <recommendedName>
        <fullName evidence="3">TIR domain-containing protein</fullName>
    </recommendedName>
</protein>
<dbReference type="Gene3D" id="3.40.50.10140">
    <property type="entry name" value="Toll/interleukin-1 receptor homology (TIR) domain"/>
    <property type="match status" value="1"/>
</dbReference>
<evidence type="ECO:0000313" key="4">
    <source>
        <dbReference type="EMBL" id="CAJ1963328.1"/>
    </source>
</evidence>
<dbReference type="InterPro" id="IPR000157">
    <property type="entry name" value="TIR_dom"/>
</dbReference>
<dbReference type="EMBL" id="OY731403">
    <property type="protein sequence ID" value="CAJ1963328.1"/>
    <property type="molecule type" value="Genomic_DNA"/>
</dbReference>
<proteinExistence type="predicted"/>
<reference evidence="4" key="1">
    <citation type="submission" date="2023-10" db="EMBL/GenBank/DDBJ databases">
        <authorList>
            <person name="Domelevo Entfellner J.-B."/>
        </authorList>
    </citation>
    <scope>NUCLEOTIDE SEQUENCE</scope>
</reference>
<dbReference type="PROSITE" id="PS50104">
    <property type="entry name" value="TIR"/>
    <property type="match status" value="1"/>
</dbReference>
<feature type="domain" description="TIR" evidence="3">
    <location>
        <begin position="109"/>
        <end position="241"/>
    </location>
</feature>
<dbReference type="Gramene" id="rna-AYBTSS11_LOCUS19714">
    <property type="protein sequence ID" value="CAJ1963328.1"/>
    <property type="gene ID" value="gene-AYBTSS11_LOCUS19714"/>
</dbReference>
<sequence>MQDDSGGTMEDNDGATPCKMRRDNLGQRTHDSRSSFTRPMSGLLRLLNCFVFGQGKEETVDLWIIHIPFQTQIAQIQQTPYFVSGVILDIEYRKGVEGKPMSDKKSTQTKYDVFVSFRGEDIRSGFLSHLVETFQRNKINAFADDKLEKGNELWESLAGAIEGSIISLIIFSQGYASSRWCLDELETILECNMKYGRIVIPVFYHVKPTDVRHQTGSYKKAFDEHEIKYKSKDGESDNSVVVGLERLKDKALVTFSDNNFVYMHDILKEMAWEILRRKSKEYPGSFSQLWDSHHIDEALENDKGSETIRSIQIDWPTIKKQKLSPHIFAKMNKLQFLKISGQSQYDCIDQHNILAEGLQFLATDLRYLCWQYYPLKSLPENFSAVLLVVLKLPNGRFNKLWHGVKNLVNLRIVDLSDSEKLEELPDLSKATNLEELYLGGCSMLSSVHPTIFSLAKLECLDLGFCTSLTILSSNSPLCSLKDLNLVRCRKLEEFSLISENMTNLRLTWTKVTAFPSSFGDQSKLELLCLQGNDIKRTKFLLWNCLNLDQHSLAAIALNAQINVIKFANQHLPSPDDAEHNNYCDNTDRSNQIVYAYPGRSVPDWLEYKTKKSYITIDLSAAPLSSPVGFIFCFVLGKYREARCGKIEANITISDGEGEHRKESVGMCIDDHYDKIESDHLCVIYDQGCSGYLWSKAKNGTRLKVEVTVMFRSSSNHICVLPDHVFQGFGVSLISTSAYNNFIKKMELRDSIPHRVPSRSSWTMNVATIAFINFPFQISPLSFRASHHPANLSLSFTPLSISRTAMASAALRSPSPDTTELCDESDFESLLSPDGYISICGFGSLLSERSARSTFPDLANFRTARLNSFRRVFAHVAPVFFERGIAKPETMEISSLSVESCEGETLVVTVFEIRKSEIPDFIKREVEFRFLAVLPETLDGKAFDFPAVLCTRYSDEEFFNIRCKGNKEIYFQQYGRWNIDKIWRDDVLPCRVYLRHCVLAAKNLGETAYNNFLDHTYLADRKTTIGEYLATTGSGIMQEQPPESLKHRYGG</sequence>
<keyword evidence="1" id="KW-0520">NAD</keyword>
<dbReference type="FunFam" id="3.40.50.10140:FF:000007">
    <property type="entry name" value="Disease resistance protein (TIR-NBS-LRR class)"/>
    <property type="match status" value="1"/>
</dbReference>
<dbReference type="AlphaFoldDB" id="A0AA86SSK7"/>
<dbReference type="SUPFAM" id="SSF52058">
    <property type="entry name" value="L domain-like"/>
    <property type="match status" value="1"/>
</dbReference>
<keyword evidence="5" id="KW-1185">Reference proteome</keyword>
<gene>
    <name evidence="4" type="ORF">AYBTSS11_LOCUS19714</name>
</gene>